<name>A0A0K2TYJ3_LEPSM</name>
<protein>
    <submittedName>
        <fullName evidence="1">Uncharacterized protein</fullName>
    </submittedName>
</protein>
<organism evidence="1">
    <name type="scientific">Lepeophtheirus salmonis</name>
    <name type="common">Salmon louse</name>
    <name type="synonym">Caligus salmonis</name>
    <dbReference type="NCBI Taxonomy" id="72036"/>
    <lineage>
        <taxon>Eukaryota</taxon>
        <taxon>Metazoa</taxon>
        <taxon>Ecdysozoa</taxon>
        <taxon>Arthropoda</taxon>
        <taxon>Crustacea</taxon>
        <taxon>Multicrustacea</taxon>
        <taxon>Hexanauplia</taxon>
        <taxon>Copepoda</taxon>
        <taxon>Siphonostomatoida</taxon>
        <taxon>Caligidae</taxon>
        <taxon>Lepeophtheirus</taxon>
    </lineage>
</organism>
<accession>A0A0K2TYJ3</accession>
<proteinExistence type="predicted"/>
<dbReference type="EMBL" id="HACA01013549">
    <property type="protein sequence ID" value="CDW30910.1"/>
    <property type="molecule type" value="Transcribed_RNA"/>
</dbReference>
<dbReference type="AlphaFoldDB" id="A0A0K2TYJ3"/>
<sequence>MADGVDTPPLLLMSMNLLISSCSSFELAKSPILGSSGESPTDRNELQDGPFSFFWGERQCILQQKYWALLSPVLVIVSRCEGYQSVKMILAFSMSTFANIS</sequence>
<reference evidence="1" key="1">
    <citation type="submission" date="2014-05" db="EMBL/GenBank/DDBJ databases">
        <authorList>
            <person name="Chronopoulou M."/>
        </authorList>
    </citation>
    <scope>NUCLEOTIDE SEQUENCE</scope>
    <source>
        <tissue evidence="1">Whole organism</tissue>
    </source>
</reference>
<evidence type="ECO:0000313" key="1">
    <source>
        <dbReference type="EMBL" id="CDW30910.1"/>
    </source>
</evidence>